<protein>
    <submittedName>
        <fullName evidence="2">PAS domain-containing protein</fullName>
    </submittedName>
</protein>
<dbReference type="AlphaFoldDB" id="A0A1M7RU82"/>
<evidence type="ECO:0000313" key="2">
    <source>
        <dbReference type="EMBL" id="SHN49582.1"/>
    </source>
</evidence>
<dbReference type="STRING" id="1189325.SAMN04488119_102397"/>
<accession>A0A1M7RU82</accession>
<dbReference type="InterPro" id="IPR009922">
    <property type="entry name" value="DUF1457"/>
</dbReference>
<organism evidence="2 3">
    <name type="scientific">Oceanicella actignis</name>
    <dbReference type="NCBI Taxonomy" id="1189325"/>
    <lineage>
        <taxon>Bacteria</taxon>
        <taxon>Pseudomonadati</taxon>
        <taxon>Pseudomonadota</taxon>
        <taxon>Alphaproteobacteria</taxon>
        <taxon>Rhodobacterales</taxon>
        <taxon>Paracoccaceae</taxon>
        <taxon>Oceanicella</taxon>
    </lineage>
</organism>
<evidence type="ECO:0000313" key="3">
    <source>
        <dbReference type="Proteomes" id="UP000184066"/>
    </source>
</evidence>
<reference evidence="2 3" key="1">
    <citation type="submission" date="2016-12" db="EMBL/GenBank/DDBJ databases">
        <authorList>
            <person name="Song W.-J."/>
            <person name="Kurnit D.M."/>
        </authorList>
    </citation>
    <scope>NUCLEOTIDE SEQUENCE [LARGE SCALE GENOMIC DNA]</scope>
    <source>
        <strain evidence="2 3">CGMCC 1.10808</strain>
    </source>
</reference>
<feature type="region of interest" description="Disordered" evidence="1">
    <location>
        <begin position="182"/>
        <end position="246"/>
    </location>
</feature>
<dbReference type="Proteomes" id="UP000184066">
    <property type="component" value="Unassembled WGS sequence"/>
</dbReference>
<dbReference type="Pfam" id="PF07310">
    <property type="entry name" value="PAS_5"/>
    <property type="match status" value="1"/>
</dbReference>
<evidence type="ECO:0000256" key="1">
    <source>
        <dbReference type="SAM" id="MobiDB-lite"/>
    </source>
</evidence>
<dbReference type="OrthoDB" id="8478628at2"/>
<dbReference type="EMBL" id="FRDL01000001">
    <property type="protein sequence ID" value="SHN49582.1"/>
    <property type="molecule type" value="Genomic_DNA"/>
</dbReference>
<gene>
    <name evidence="2" type="ORF">SAMN05216200_101121</name>
</gene>
<proteinExistence type="predicted"/>
<sequence>MIRKFTLMGRLMDHQSTRAIYEHWESLRAERDAPFRSEIDPRRISAALESMFILEQLDPDDVRFRLAGTGLVALLGIEPRGMIADAVMDEASAGQILQLARQVTAEPAIAVMRVKGVSAFGAARPAPFEPRGEMILLPMRSELGGRDRILGAINMLEPPAPDSPPLRMRLMGAKMLPIEFDPARCGRRAPAPPQDRRDKDAGRFLAEAPAPFARRRPTAVLTPIEGNPEAPRGEGRPRPALRVVKD</sequence>
<keyword evidence="3" id="KW-1185">Reference proteome</keyword>
<name>A0A1M7RU82_9RHOB</name>
<feature type="compositionally biased region" description="Basic and acidic residues" evidence="1">
    <location>
        <begin position="231"/>
        <end position="246"/>
    </location>
</feature>